<sequence>MTFFDLPPDWRHRPLTNQTLATNVADLYCTAGDRSRGTLTLIICDEKNHFKGAIAIDLQDLLPDPPTPSTPAGGHRKPSHPSPNAAADGRRRRSVTPAVLPRSSIPGAVLPGSPTAPGAILPGPAATAATLRGPSRSTRRAAALRPVIRPLQVYPGGALLLTLGRRGPSATTTSDREWAEAATRACRSLGVRLLGFYVASRDTVFPADLTTAPADLPTAA</sequence>
<keyword evidence="3" id="KW-1185">Reference proteome</keyword>
<organism evidence="2 3">
    <name type="scientific">Kribbella lupini</name>
    <dbReference type="NCBI Taxonomy" id="291602"/>
    <lineage>
        <taxon>Bacteria</taxon>
        <taxon>Bacillati</taxon>
        <taxon>Actinomycetota</taxon>
        <taxon>Actinomycetes</taxon>
        <taxon>Propionibacteriales</taxon>
        <taxon>Kribbellaceae</taxon>
        <taxon>Kribbella</taxon>
    </lineage>
</organism>
<evidence type="ECO:0000313" key="2">
    <source>
        <dbReference type="EMBL" id="GAA1522507.1"/>
    </source>
</evidence>
<comment type="caution">
    <text evidence="2">The sequence shown here is derived from an EMBL/GenBank/DDBJ whole genome shotgun (WGS) entry which is preliminary data.</text>
</comment>
<feature type="region of interest" description="Disordered" evidence="1">
    <location>
        <begin position="61"/>
        <end position="138"/>
    </location>
</feature>
<accession>A0ABP4LHR2</accession>
<gene>
    <name evidence="2" type="ORF">GCM10009741_24820</name>
</gene>
<name>A0ABP4LHR2_9ACTN</name>
<reference evidence="3" key="1">
    <citation type="journal article" date="2019" name="Int. J. Syst. Evol. Microbiol.">
        <title>The Global Catalogue of Microorganisms (GCM) 10K type strain sequencing project: providing services to taxonomists for standard genome sequencing and annotation.</title>
        <authorList>
            <consortium name="The Broad Institute Genomics Platform"/>
            <consortium name="The Broad Institute Genome Sequencing Center for Infectious Disease"/>
            <person name="Wu L."/>
            <person name="Ma J."/>
        </authorList>
    </citation>
    <scope>NUCLEOTIDE SEQUENCE [LARGE SCALE GENOMIC DNA]</scope>
    <source>
        <strain evidence="3">JCM 14303</strain>
    </source>
</reference>
<protein>
    <submittedName>
        <fullName evidence="2">Uncharacterized protein</fullName>
    </submittedName>
</protein>
<dbReference type="Proteomes" id="UP001500363">
    <property type="component" value="Unassembled WGS sequence"/>
</dbReference>
<dbReference type="RefSeq" id="WP_344173264.1">
    <property type="nucleotide sequence ID" value="NZ_BAAANC010000001.1"/>
</dbReference>
<proteinExistence type="predicted"/>
<dbReference type="EMBL" id="BAAANC010000001">
    <property type="protein sequence ID" value="GAA1522507.1"/>
    <property type="molecule type" value="Genomic_DNA"/>
</dbReference>
<evidence type="ECO:0000313" key="3">
    <source>
        <dbReference type="Proteomes" id="UP001500363"/>
    </source>
</evidence>
<evidence type="ECO:0000256" key="1">
    <source>
        <dbReference type="SAM" id="MobiDB-lite"/>
    </source>
</evidence>